<organism evidence="1 2">
    <name type="scientific">Cylicocyclus nassatus</name>
    <name type="common">Nematode worm</name>
    <dbReference type="NCBI Taxonomy" id="53992"/>
    <lineage>
        <taxon>Eukaryota</taxon>
        <taxon>Metazoa</taxon>
        <taxon>Ecdysozoa</taxon>
        <taxon>Nematoda</taxon>
        <taxon>Chromadorea</taxon>
        <taxon>Rhabditida</taxon>
        <taxon>Rhabditina</taxon>
        <taxon>Rhabditomorpha</taxon>
        <taxon>Strongyloidea</taxon>
        <taxon>Strongylidae</taxon>
        <taxon>Cylicocyclus</taxon>
    </lineage>
</organism>
<sequence>MDQVTQTVLDDLETSRRPVLTSCTNKMASVLHNVTTTYHPDSFSNASPMQEYLNEWMKENKRLPRDMYLSVKPLNTVYCFIQCMCSTLGCPRYKIEMKTGGSFLWKEQTYFDMLIQLALIFYLVGKTLSHNPIEQQVAADTAAISSVAKVRRPRQVSSKVSQKTRDKIEGAANVATNVLNSIADMLNKIGTIDSAPGGVPIMPGASGGIHKSSSGMLVRSRGKLKVFSIMANIHA</sequence>
<gene>
    <name evidence="1" type="ORF">CYNAS_LOCUS3086</name>
</gene>
<dbReference type="Proteomes" id="UP001176961">
    <property type="component" value="Unassembled WGS sequence"/>
</dbReference>
<protein>
    <submittedName>
        <fullName evidence="1">Uncharacterized protein</fullName>
    </submittedName>
</protein>
<evidence type="ECO:0000313" key="2">
    <source>
        <dbReference type="Proteomes" id="UP001176961"/>
    </source>
</evidence>
<name>A0AA36DR14_CYLNA</name>
<dbReference type="AlphaFoldDB" id="A0AA36DR14"/>
<proteinExistence type="predicted"/>
<accession>A0AA36DR14</accession>
<dbReference type="EMBL" id="CATQJL010000001">
    <property type="protein sequence ID" value="CAJ0591103.1"/>
    <property type="molecule type" value="Genomic_DNA"/>
</dbReference>
<evidence type="ECO:0000313" key="1">
    <source>
        <dbReference type="EMBL" id="CAJ0591103.1"/>
    </source>
</evidence>
<comment type="caution">
    <text evidence="1">The sequence shown here is derived from an EMBL/GenBank/DDBJ whole genome shotgun (WGS) entry which is preliminary data.</text>
</comment>
<reference evidence="1" key="1">
    <citation type="submission" date="2023-07" db="EMBL/GenBank/DDBJ databases">
        <authorList>
            <consortium name="CYATHOMIX"/>
        </authorList>
    </citation>
    <scope>NUCLEOTIDE SEQUENCE</scope>
    <source>
        <strain evidence="1">N/A</strain>
    </source>
</reference>
<keyword evidence="2" id="KW-1185">Reference proteome</keyword>